<dbReference type="EMBL" id="JBHSNO010000008">
    <property type="protein sequence ID" value="MFC5590335.1"/>
    <property type="molecule type" value="Genomic_DNA"/>
</dbReference>
<comment type="caution">
    <text evidence="1">The sequence shown here is derived from an EMBL/GenBank/DDBJ whole genome shotgun (WGS) entry which is preliminary data.</text>
</comment>
<keyword evidence="2" id="KW-1185">Reference proteome</keyword>
<dbReference type="Proteomes" id="UP001596109">
    <property type="component" value="Unassembled WGS sequence"/>
</dbReference>
<evidence type="ECO:0000313" key="2">
    <source>
        <dbReference type="Proteomes" id="UP001596109"/>
    </source>
</evidence>
<protein>
    <submittedName>
        <fullName evidence="1">Uncharacterized protein</fullName>
    </submittedName>
</protein>
<sequence>MNFIKKLFSKQDEKAIEEQIEKQYIFVELDLEHWYEPFYTRNLTRKPSFLIKKEDEPVLHERLSTGHPIFPKIAADPSIEFFIQPNHFDASDIVKAGIVVRHACSTFDTILMEAVFWKRDDSVETIPFQLNVRQDDEQSRLASALISIQKEIPFYFGRVENGEFAIDKQLVAQMPEHVQNDMQITLVELYNDEMRKTGPFVELQSIVDREMTTAGWVFHFDDEKLKKEDLDLSFIKVDILRTIFNKIDRLSNKGRFTGWIAENVGNRYGSGPYGETTTFVLTATESLHMNGKLHAEVLHYLKSLQGFIREDGGYPLKYEALPIFRQEEGRYGFGAVDEDFLAKADRLSRKMTNKEVNLYNKLLNMKAVT</sequence>
<reference evidence="2" key="1">
    <citation type="journal article" date="2019" name="Int. J. Syst. Evol. Microbiol.">
        <title>The Global Catalogue of Microorganisms (GCM) 10K type strain sequencing project: providing services to taxonomists for standard genome sequencing and annotation.</title>
        <authorList>
            <consortium name="The Broad Institute Genomics Platform"/>
            <consortium name="The Broad Institute Genome Sequencing Center for Infectious Disease"/>
            <person name="Wu L."/>
            <person name="Ma J."/>
        </authorList>
    </citation>
    <scope>NUCLEOTIDE SEQUENCE [LARGE SCALE GENOMIC DNA]</scope>
    <source>
        <strain evidence="2">CGMCC 4.1434</strain>
    </source>
</reference>
<accession>A0ABW0TLP6</accession>
<gene>
    <name evidence="1" type="ORF">ACFPRA_15635</name>
</gene>
<evidence type="ECO:0000313" key="1">
    <source>
        <dbReference type="EMBL" id="MFC5590335.1"/>
    </source>
</evidence>
<organism evidence="1 2">
    <name type="scientific">Sporosarcina soli</name>
    <dbReference type="NCBI Taxonomy" id="334736"/>
    <lineage>
        <taxon>Bacteria</taxon>
        <taxon>Bacillati</taxon>
        <taxon>Bacillota</taxon>
        <taxon>Bacilli</taxon>
        <taxon>Bacillales</taxon>
        <taxon>Caryophanaceae</taxon>
        <taxon>Sporosarcina</taxon>
    </lineage>
</organism>
<name>A0ABW0TLP6_9BACL</name>
<proteinExistence type="predicted"/>
<dbReference type="RefSeq" id="WP_381436632.1">
    <property type="nucleotide sequence ID" value="NZ_JBHSNO010000008.1"/>
</dbReference>